<evidence type="ECO:0008006" key="3">
    <source>
        <dbReference type="Google" id="ProtNLM"/>
    </source>
</evidence>
<evidence type="ECO:0000313" key="1">
    <source>
        <dbReference type="EMBL" id="KIC56240.1"/>
    </source>
</evidence>
<reference evidence="1 2" key="1">
    <citation type="submission" date="2014-12" db="EMBL/GenBank/DDBJ databases">
        <title>Genome sequencing of Brevundimonas nasdae TPW30.</title>
        <authorList>
            <person name="Tan P.W."/>
            <person name="Chan K.-G."/>
        </authorList>
    </citation>
    <scope>NUCLEOTIDE SEQUENCE [LARGE SCALE GENOMIC DNA]</scope>
    <source>
        <strain evidence="1 2">TPW30</strain>
    </source>
</reference>
<proteinExistence type="predicted"/>
<dbReference type="AlphaFoldDB" id="A0A0B4CW14"/>
<dbReference type="Proteomes" id="UP000031166">
    <property type="component" value="Unassembled WGS sequence"/>
</dbReference>
<protein>
    <recommendedName>
        <fullName evidence="3">DUF3088 domain-containing protein</fullName>
    </recommendedName>
</protein>
<evidence type="ECO:0000313" key="2">
    <source>
        <dbReference type="Proteomes" id="UP000031166"/>
    </source>
</evidence>
<organism evidence="1 2">
    <name type="scientific">Brevundimonas nasdae</name>
    <dbReference type="NCBI Taxonomy" id="172043"/>
    <lineage>
        <taxon>Bacteria</taxon>
        <taxon>Pseudomonadati</taxon>
        <taxon>Pseudomonadota</taxon>
        <taxon>Alphaproteobacteria</taxon>
        <taxon>Caulobacterales</taxon>
        <taxon>Caulobacteraceae</taxon>
        <taxon>Brevundimonas</taxon>
    </lineage>
</organism>
<dbReference type="STRING" id="172043.RM53_13065"/>
<dbReference type="InterPro" id="IPR021439">
    <property type="entry name" value="DUF3088"/>
</dbReference>
<comment type="caution">
    <text evidence="1">The sequence shown here is derived from an EMBL/GenBank/DDBJ whole genome shotgun (WGS) entry which is preliminary data.</text>
</comment>
<dbReference type="RefSeq" id="WP_039247417.1">
    <property type="nucleotide sequence ID" value="NZ_JWSY01000024.1"/>
</dbReference>
<sequence>MTDRLFLLNPDWHDDQGGPWFCPPGAYIEGVLAFYPQLRDALDVVYLDHPRPRQPVIDQVGEAHQSCPILILDGALDWPEAEVSETTGRRFLQDHAIAPYLAARYGVGRPHP</sequence>
<accession>A0A0B4CW14</accession>
<dbReference type="EMBL" id="JWSY01000024">
    <property type="protein sequence ID" value="KIC56240.1"/>
    <property type="molecule type" value="Genomic_DNA"/>
</dbReference>
<name>A0A0B4CW14_9CAUL</name>
<gene>
    <name evidence="1" type="ORF">RM53_13065</name>
</gene>
<dbReference type="Pfam" id="PF11287">
    <property type="entry name" value="DUF3088"/>
    <property type="match status" value="1"/>
</dbReference>